<dbReference type="RefSeq" id="WP_316429508.1">
    <property type="nucleotide sequence ID" value="NZ_CP053586.1"/>
</dbReference>
<evidence type="ECO:0000256" key="1">
    <source>
        <dbReference type="ARBA" id="ARBA00005582"/>
    </source>
</evidence>
<gene>
    <name evidence="4" type="ORF">HJG54_14620</name>
</gene>
<evidence type="ECO:0000313" key="4">
    <source>
        <dbReference type="EMBL" id="WNZ23966.1"/>
    </source>
</evidence>
<dbReference type="GO" id="GO:0016787">
    <property type="term" value="F:hydrolase activity"/>
    <property type="evidence" value="ECO:0007669"/>
    <property type="project" value="UniProtKB-KW"/>
</dbReference>
<dbReference type="AlphaFoldDB" id="A0AA96WM95"/>
<dbReference type="PANTHER" id="PTHR43736:SF1">
    <property type="entry name" value="DIHYDRONEOPTERIN TRIPHOSPHATE DIPHOSPHATASE"/>
    <property type="match status" value="1"/>
</dbReference>
<keyword evidence="2" id="KW-0378">Hydrolase</keyword>
<evidence type="ECO:0000259" key="3">
    <source>
        <dbReference type="PROSITE" id="PS51462"/>
    </source>
</evidence>
<dbReference type="PANTHER" id="PTHR43736">
    <property type="entry name" value="ADP-RIBOSE PYROPHOSPHATASE"/>
    <property type="match status" value="1"/>
</dbReference>
<dbReference type="InterPro" id="IPR015797">
    <property type="entry name" value="NUDIX_hydrolase-like_dom_sf"/>
</dbReference>
<organism evidence="4">
    <name type="scientific">Leptolyngbya sp. NK1-12</name>
    <dbReference type="NCBI Taxonomy" id="2547451"/>
    <lineage>
        <taxon>Bacteria</taxon>
        <taxon>Bacillati</taxon>
        <taxon>Cyanobacteriota</taxon>
        <taxon>Cyanophyceae</taxon>
        <taxon>Leptolyngbyales</taxon>
        <taxon>Leptolyngbyaceae</taxon>
        <taxon>Leptolyngbya group</taxon>
        <taxon>Leptolyngbya</taxon>
    </lineage>
</organism>
<dbReference type="SUPFAM" id="SSF55811">
    <property type="entry name" value="Nudix"/>
    <property type="match status" value="1"/>
</dbReference>
<dbReference type="PROSITE" id="PS51462">
    <property type="entry name" value="NUDIX"/>
    <property type="match status" value="1"/>
</dbReference>
<sequence length="166" mass="19222">MNSQSPEPIEAKISSYDTSRPAAAVAILYRNNQFLLQLRDDYPDIRYPGQWAFFGGHVETGEPPIAAVQRELQEEIGYTPPQIQHFCSYQTDAQIIRHVFYAPLTVNPEELLLSEGQDLGLSTIEEVHQGYRFSVRIQQHRPLAKPHRQILLDFLQRHRNETRLIQ</sequence>
<evidence type="ECO:0000256" key="2">
    <source>
        <dbReference type="ARBA" id="ARBA00022801"/>
    </source>
</evidence>
<accession>A0AA96WM95</accession>
<name>A0AA96WM95_9CYAN</name>
<proteinExistence type="inferred from homology"/>
<dbReference type="InterPro" id="IPR000086">
    <property type="entry name" value="NUDIX_hydrolase_dom"/>
</dbReference>
<dbReference type="CDD" id="cd18882">
    <property type="entry name" value="NUDIX_Hydrolase"/>
    <property type="match status" value="1"/>
</dbReference>
<dbReference type="EMBL" id="CP053586">
    <property type="protein sequence ID" value="WNZ23966.1"/>
    <property type="molecule type" value="Genomic_DNA"/>
</dbReference>
<protein>
    <submittedName>
        <fullName evidence="4">NUDIX domain-containing protein</fullName>
    </submittedName>
</protein>
<comment type="similarity">
    <text evidence="1">Belongs to the Nudix hydrolase family.</text>
</comment>
<dbReference type="InterPro" id="IPR020084">
    <property type="entry name" value="NUDIX_hydrolase_CS"/>
</dbReference>
<dbReference type="Gene3D" id="3.90.79.10">
    <property type="entry name" value="Nucleoside Triphosphate Pyrophosphohydrolase"/>
    <property type="match status" value="1"/>
</dbReference>
<dbReference type="Pfam" id="PF00293">
    <property type="entry name" value="NUDIX"/>
    <property type="match status" value="1"/>
</dbReference>
<feature type="domain" description="Nudix hydrolase" evidence="3">
    <location>
        <begin position="19"/>
        <end position="156"/>
    </location>
</feature>
<dbReference type="PROSITE" id="PS00893">
    <property type="entry name" value="NUDIX_BOX"/>
    <property type="match status" value="1"/>
</dbReference>
<reference evidence="4" key="1">
    <citation type="submission" date="2020-05" db="EMBL/GenBank/DDBJ databases">
        <authorList>
            <person name="Zhu T."/>
            <person name="Keshari N."/>
            <person name="Lu X."/>
        </authorList>
    </citation>
    <scope>NUCLEOTIDE SEQUENCE</scope>
    <source>
        <strain evidence="4">NK1-12</strain>
    </source>
</reference>